<gene>
    <name evidence="1" type="ORF">DJ533_09930</name>
</gene>
<dbReference type="AlphaFoldDB" id="A0A2S2FD11"/>
<protein>
    <submittedName>
        <fullName evidence="1">Uncharacterized protein</fullName>
    </submittedName>
</protein>
<dbReference type="EMBL" id="CP029397">
    <property type="protein sequence ID" value="AWL28863.1"/>
    <property type="molecule type" value="Genomic_DNA"/>
</dbReference>
<sequence length="192" mass="22694">MEKFQLTDFEIKTLLSGSPIYDQYPWDTNQEEIIEKFYLNICNEIEQETESLSQKEFNDYGSGYASFYDTWFYKEKSSFKFPNSPYPNQHFNGLVILFSKLTPYYVFMQGEKSWHDKGGISYMPDSQMIDNLKCWAVNDLAKTIEPILKSHGLIRLTQEQLNVPLKGQWTIPTILTVTDEYMLFDALFFWED</sequence>
<name>A0A2S2FD11_9GAMM</name>
<evidence type="ECO:0000313" key="2">
    <source>
        <dbReference type="Proteomes" id="UP000245977"/>
    </source>
</evidence>
<dbReference type="Proteomes" id="UP000245977">
    <property type="component" value="Chromosome"/>
</dbReference>
<dbReference type="RefSeq" id="WP_065993908.1">
    <property type="nucleotide sequence ID" value="NZ_CP029397.2"/>
</dbReference>
<reference evidence="1" key="1">
    <citation type="submission" date="2019-08" db="EMBL/GenBank/DDBJ databases">
        <title>The complete genome of Acinetobacter defluvii strain WCHAD010030.</title>
        <authorList>
            <person name="Hu Y."/>
            <person name="Qin J."/>
            <person name="Feng Y."/>
            <person name="Zong Z."/>
        </authorList>
    </citation>
    <scope>NUCLEOTIDE SEQUENCE</scope>
    <source>
        <strain evidence="1">WCHA30</strain>
    </source>
</reference>
<dbReference type="KEGG" id="adv:DJ533_09930"/>
<keyword evidence="2" id="KW-1185">Reference proteome</keyword>
<organism evidence="1 2">
    <name type="scientific">Acinetobacter defluvii</name>
    <dbReference type="NCBI Taxonomy" id="1871111"/>
    <lineage>
        <taxon>Bacteria</taxon>
        <taxon>Pseudomonadati</taxon>
        <taxon>Pseudomonadota</taxon>
        <taxon>Gammaproteobacteria</taxon>
        <taxon>Moraxellales</taxon>
        <taxon>Moraxellaceae</taxon>
        <taxon>Acinetobacter</taxon>
    </lineage>
</organism>
<evidence type="ECO:0000313" key="1">
    <source>
        <dbReference type="EMBL" id="AWL28863.1"/>
    </source>
</evidence>
<accession>A0A2S2FD11</accession>
<proteinExistence type="predicted"/>
<dbReference type="OrthoDB" id="2678393at2"/>